<dbReference type="GO" id="GO:0003677">
    <property type="term" value="F:DNA binding"/>
    <property type="evidence" value="ECO:0007669"/>
    <property type="project" value="UniProtKB-UniRule"/>
</dbReference>
<feature type="domain" description="HTH tetR-type" evidence="4">
    <location>
        <begin position="5"/>
        <end position="65"/>
    </location>
</feature>
<evidence type="ECO:0000313" key="6">
    <source>
        <dbReference type="Proteomes" id="UP000183190"/>
    </source>
</evidence>
<dbReference type="PANTHER" id="PTHR43479">
    <property type="entry name" value="ACREF/ENVCD OPERON REPRESSOR-RELATED"/>
    <property type="match status" value="1"/>
</dbReference>
<name>A0A1H6KEI3_RUMFL</name>
<keyword evidence="3" id="KW-0472">Membrane</keyword>
<organism evidence="5 6">
    <name type="scientific">Ruminococcus flavefaciens</name>
    <dbReference type="NCBI Taxonomy" id="1265"/>
    <lineage>
        <taxon>Bacteria</taxon>
        <taxon>Bacillati</taxon>
        <taxon>Bacillota</taxon>
        <taxon>Clostridia</taxon>
        <taxon>Eubacteriales</taxon>
        <taxon>Oscillospiraceae</taxon>
        <taxon>Ruminococcus</taxon>
    </lineage>
</organism>
<dbReference type="Pfam" id="PF00440">
    <property type="entry name" value="TetR_N"/>
    <property type="match status" value="1"/>
</dbReference>
<sequence>MDNEKESREKLIVCAKKEFMEKGFEKASLRAICSAAGLTTGAIYFFFKDKNGLFGAVIDEPLKKVITAVEQHFSEDMETDIADFQHTSGDHDDFAEQMIEALYADRDAMIIMLEKASGSSYDGIVDRFVGMIEKYNYALAKNYLAAFPDKRINEYMLHWFSHVQINAFVHLITHVEEKERAVKEIKPVMDMLVETWINYVIE</sequence>
<proteinExistence type="predicted"/>
<evidence type="ECO:0000256" key="1">
    <source>
        <dbReference type="ARBA" id="ARBA00023125"/>
    </source>
</evidence>
<evidence type="ECO:0000256" key="2">
    <source>
        <dbReference type="PROSITE-ProRule" id="PRU00335"/>
    </source>
</evidence>
<reference evidence="5 6" key="1">
    <citation type="submission" date="2016-10" db="EMBL/GenBank/DDBJ databases">
        <authorList>
            <person name="de Groot N.N."/>
        </authorList>
    </citation>
    <scope>NUCLEOTIDE SEQUENCE [LARGE SCALE GENOMIC DNA]</scope>
    <source>
        <strain evidence="5 6">YAD2003</strain>
    </source>
</reference>
<gene>
    <name evidence="5" type="ORF">SAMN02910265_02297</name>
</gene>
<dbReference type="PROSITE" id="PS50977">
    <property type="entry name" value="HTH_TETR_2"/>
    <property type="match status" value="1"/>
</dbReference>
<dbReference type="Gene3D" id="1.10.357.10">
    <property type="entry name" value="Tetracycline Repressor, domain 2"/>
    <property type="match status" value="1"/>
</dbReference>
<dbReference type="EMBL" id="FNWV01000008">
    <property type="protein sequence ID" value="SEH71954.1"/>
    <property type="molecule type" value="Genomic_DNA"/>
</dbReference>
<feature type="DNA-binding region" description="H-T-H motif" evidence="2">
    <location>
        <begin position="28"/>
        <end position="47"/>
    </location>
</feature>
<keyword evidence="3" id="KW-0812">Transmembrane</keyword>
<dbReference type="InterPro" id="IPR001647">
    <property type="entry name" value="HTH_TetR"/>
</dbReference>
<dbReference type="PROSITE" id="PS01081">
    <property type="entry name" value="HTH_TETR_1"/>
    <property type="match status" value="1"/>
</dbReference>
<evidence type="ECO:0000259" key="4">
    <source>
        <dbReference type="PROSITE" id="PS50977"/>
    </source>
</evidence>
<keyword evidence="3" id="KW-1133">Transmembrane helix</keyword>
<dbReference type="RefSeq" id="WP_074717479.1">
    <property type="nucleotide sequence ID" value="NZ_FNWV01000008.1"/>
</dbReference>
<dbReference type="SUPFAM" id="SSF46689">
    <property type="entry name" value="Homeodomain-like"/>
    <property type="match status" value="1"/>
</dbReference>
<dbReference type="PRINTS" id="PR00455">
    <property type="entry name" value="HTHTETR"/>
</dbReference>
<accession>A0A1H6KEI3</accession>
<evidence type="ECO:0000256" key="3">
    <source>
        <dbReference type="SAM" id="Phobius"/>
    </source>
</evidence>
<protein>
    <submittedName>
        <fullName evidence="5">Transcriptional regulator, TetR family</fullName>
    </submittedName>
</protein>
<dbReference type="InterPro" id="IPR009057">
    <property type="entry name" value="Homeodomain-like_sf"/>
</dbReference>
<dbReference type="AlphaFoldDB" id="A0A1H6KEI3"/>
<dbReference type="InterPro" id="IPR023772">
    <property type="entry name" value="DNA-bd_HTH_TetR-type_CS"/>
</dbReference>
<keyword evidence="1 2" id="KW-0238">DNA-binding</keyword>
<dbReference type="Proteomes" id="UP000183190">
    <property type="component" value="Unassembled WGS sequence"/>
</dbReference>
<dbReference type="InterPro" id="IPR050624">
    <property type="entry name" value="HTH-type_Tx_Regulator"/>
</dbReference>
<feature type="transmembrane region" description="Helical" evidence="3">
    <location>
        <begin position="27"/>
        <end position="47"/>
    </location>
</feature>
<dbReference type="OrthoDB" id="9814200at2"/>
<dbReference type="PANTHER" id="PTHR43479:SF11">
    <property type="entry name" value="ACREF_ENVCD OPERON REPRESSOR-RELATED"/>
    <property type="match status" value="1"/>
</dbReference>
<evidence type="ECO:0000313" key="5">
    <source>
        <dbReference type="EMBL" id="SEH71954.1"/>
    </source>
</evidence>